<dbReference type="EMBL" id="BAAAMR010000027">
    <property type="protein sequence ID" value="GAA2138891.1"/>
    <property type="molecule type" value="Genomic_DNA"/>
</dbReference>
<evidence type="ECO:0000256" key="3">
    <source>
        <dbReference type="ARBA" id="ARBA00038502"/>
    </source>
</evidence>
<dbReference type="RefSeq" id="WP_344267749.1">
    <property type="nucleotide sequence ID" value="NZ_BAAAMR010000027.1"/>
</dbReference>
<dbReference type="PANTHER" id="PTHR43792">
    <property type="entry name" value="GNAT FAMILY, PUTATIVE (AFU_ORTHOLOGUE AFUA_3G00765)-RELATED-RELATED"/>
    <property type="match status" value="1"/>
</dbReference>
<name>A0ABN2Z9J7_9ACTN</name>
<keyword evidence="1" id="KW-0808">Transferase</keyword>
<gene>
    <name evidence="5" type="ORF">GCM10009727_34960</name>
</gene>
<feature type="domain" description="N-acetyltransferase" evidence="4">
    <location>
        <begin position="11"/>
        <end position="173"/>
    </location>
</feature>
<evidence type="ECO:0000313" key="6">
    <source>
        <dbReference type="Proteomes" id="UP001501020"/>
    </source>
</evidence>
<evidence type="ECO:0000256" key="2">
    <source>
        <dbReference type="ARBA" id="ARBA00023315"/>
    </source>
</evidence>
<dbReference type="Pfam" id="PF13302">
    <property type="entry name" value="Acetyltransf_3"/>
    <property type="match status" value="1"/>
</dbReference>
<comment type="similarity">
    <text evidence="3">Belongs to the acetyltransferase family. RimJ subfamily.</text>
</comment>
<comment type="caution">
    <text evidence="5">The sequence shown here is derived from an EMBL/GenBank/DDBJ whole genome shotgun (WGS) entry which is preliminary data.</text>
</comment>
<reference evidence="5 6" key="1">
    <citation type="journal article" date="2019" name="Int. J. Syst. Evol. Microbiol.">
        <title>The Global Catalogue of Microorganisms (GCM) 10K type strain sequencing project: providing services to taxonomists for standard genome sequencing and annotation.</title>
        <authorList>
            <consortium name="The Broad Institute Genomics Platform"/>
            <consortium name="The Broad Institute Genome Sequencing Center for Infectious Disease"/>
            <person name="Wu L."/>
            <person name="Ma J."/>
        </authorList>
    </citation>
    <scope>NUCLEOTIDE SEQUENCE [LARGE SCALE GENOMIC DNA]</scope>
    <source>
        <strain evidence="5 6">JCM 13850</strain>
    </source>
</reference>
<dbReference type="PROSITE" id="PS51186">
    <property type="entry name" value="GNAT"/>
    <property type="match status" value="1"/>
</dbReference>
<organism evidence="5 6">
    <name type="scientific">Actinomadura napierensis</name>
    <dbReference type="NCBI Taxonomy" id="267854"/>
    <lineage>
        <taxon>Bacteria</taxon>
        <taxon>Bacillati</taxon>
        <taxon>Actinomycetota</taxon>
        <taxon>Actinomycetes</taxon>
        <taxon>Streptosporangiales</taxon>
        <taxon>Thermomonosporaceae</taxon>
        <taxon>Actinomadura</taxon>
    </lineage>
</organism>
<evidence type="ECO:0000256" key="1">
    <source>
        <dbReference type="ARBA" id="ARBA00022679"/>
    </source>
</evidence>
<dbReference type="Gene3D" id="3.40.630.30">
    <property type="match status" value="1"/>
</dbReference>
<evidence type="ECO:0000313" key="5">
    <source>
        <dbReference type="EMBL" id="GAA2138891.1"/>
    </source>
</evidence>
<dbReference type="PANTHER" id="PTHR43792:SF8">
    <property type="entry name" value="[RIBOSOMAL PROTEIN US5]-ALANINE N-ACETYLTRANSFERASE"/>
    <property type="match status" value="1"/>
</dbReference>
<proteinExistence type="inferred from homology"/>
<keyword evidence="6" id="KW-1185">Reference proteome</keyword>
<keyword evidence="2" id="KW-0012">Acyltransferase</keyword>
<dbReference type="Proteomes" id="UP001501020">
    <property type="component" value="Unassembled WGS sequence"/>
</dbReference>
<dbReference type="InterPro" id="IPR000182">
    <property type="entry name" value="GNAT_dom"/>
</dbReference>
<dbReference type="InterPro" id="IPR016181">
    <property type="entry name" value="Acyl_CoA_acyltransferase"/>
</dbReference>
<accession>A0ABN2Z9J7</accession>
<protein>
    <submittedName>
        <fullName evidence="5">GNAT family protein</fullName>
    </submittedName>
</protein>
<sequence length="174" mass="19394">MSVELTVGTRVLLRRVRAEDEGRFLELVEASSELHRPWVALPRSAAEFAAYLARFDQVGAVGMVVCLREGGDMAGMVNINEIVRGSYQRGVLGYAAFLPHAGRGYMSEGVALAVRYAFDRLGLHRVEADIQPGNAASVRLVERLGFRREGFSPAYIKIDGMWRDHERWALTNEV</sequence>
<dbReference type="SUPFAM" id="SSF55729">
    <property type="entry name" value="Acyl-CoA N-acyltransferases (Nat)"/>
    <property type="match status" value="1"/>
</dbReference>
<dbReference type="InterPro" id="IPR051531">
    <property type="entry name" value="N-acetyltransferase"/>
</dbReference>
<evidence type="ECO:0000259" key="4">
    <source>
        <dbReference type="PROSITE" id="PS51186"/>
    </source>
</evidence>